<comment type="similarity">
    <text evidence="1">Belongs to the VPS8 family.</text>
</comment>
<dbReference type="Pfam" id="PF23410">
    <property type="entry name" value="Beta-prop_VPS8"/>
    <property type="match status" value="1"/>
</dbReference>
<dbReference type="GO" id="GO:0034058">
    <property type="term" value="P:endosomal vesicle fusion"/>
    <property type="evidence" value="ECO:0007669"/>
    <property type="project" value="TreeGrafter"/>
</dbReference>
<dbReference type="PANTHER" id="PTHR12616:SF8">
    <property type="entry name" value="VACUOLAR PROTEIN SORTING-ASSOCIATED PROTEIN 8 HOMOLOG"/>
    <property type="match status" value="1"/>
</dbReference>
<dbReference type="Pfam" id="PF23413">
    <property type="entry name" value="zf_RING_Vps8_fungal"/>
    <property type="match status" value="1"/>
</dbReference>
<evidence type="ECO:0000313" key="6">
    <source>
        <dbReference type="Proteomes" id="UP000094801"/>
    </source>
</evidence>
<dbReference type="InterPro" id="IPR015943">
    <property type="entry name" value="WD40/YVTN_repeat-like_dom_sf"/>
</dbReference>
<name>A0A1E4T4H3_9ASCO</name>
<feature type="compositionally biased region" description="Polar residues" evidence="2">
    <location>
        <begin position="45"/>
        <end position="55"/>
    </location>
</feature>
<feature type="compositionally biased region" description="Low complexity" evidence="2">
    <location>
        <begin position="56"/>
        <end position="69"/>
    </location>
</feature>
<organism evidence="5 6">
    <name type="scientific">[Candida] arabinofermentans NRRL YB-2248</name>
    <dbReference type="NCBI Taxonomy" id="983967"/>
    <lineage>
        <taxon>Eukaryota</taxon>
        <taxon>Fungi</taxon>
        <taxon>Dikarya</taxon>
        <taxon>Ascomycota</taxon>
        <taxon>Saccharomycotina</taxon>
        <taxon>Pichiomycetes</taxon>
        <taxon>Pichiales</taxon>
        <taxon>Pichiaceae</taxon>
        <taxon>Ogataea</taxon>
        <taxon>Ogataea/Candida clade</taxon>
    </lineage>
</organism>
<protein>
    <submittedName>
        <fullName evidence="5">Uncharacterized protein</fullName>
    </submittedName>
</protein>
<evidence type="ECO:0000313" key="5">
    <source>
        <dbReference type="EMBL" id="ODV86622.1"/>
    </source>
</evidence>
<dbReference type="InterPro" id="IPR059070">
    <property type="entry name" value="TPR_VPS8_2"/>
</dbReference>
<dbReference type="GO" id="GO:0005770">
    <property type="term" value="C:late endosome"/>
    <property type="evidence" value="ECO:0007669"/>
    <property type="project" value="TreeGrafter"/>
</dbReference>
<evidence type="ECO:0000256" key="2">
    <source>
        <dbReference type="SAM" id="MobiDB-lite"/>
    </source>
</evidence>
<dbReference type="GO" id="GO:0006623">
    <property type="term" value="P:protein targeting to vacuole"/>
    <property type="evidence" value="ECO:0007669"/>
    <property type="project" value="InterPro"/>
</dbReference>
<dbReference type="InterPro" id="IPR036322">
    <property type="entry name" value="WD40_repeat_dom_sf"/>
</dbReference>
<gene>
    <name evidence="5" type="ORF">CANARDRAFT_27050</name>
</gene>
<evidence type="ECO:0000256" key="1">
    <source>
        <dbReference type="ARBA" id="ARBA00009422"/>
    </source>
</evidence>
<dbReference type="SUPFAM" id="SSF50978">
    <property type="entry name" value="WD40 repeat-like"/>
    <property type="match status" value="1"/>
</dbReference>
<dbReference type="InterPro" id="IPR025941">
    <property type="entry name" value="Vps8_central_dom"/>
</dbReference>
<reference evidence="6" key="1">
    <citation type="submission" date="2016-04" db="EMBL/GenBank/DDBJ databases">
        <title>Comparative genomics of biotechnologically important yeasts.</title>
        <authorList>
            <consortium name="DOE Joint Genome Institute"/>
            <person name="Riley R."/>
            <person name="Haridas S."/>
            <person name="Wolfe K.H."/>
            <person name="Lopes M.R."/>
            <person name="Hittinger C.T."/>
            <person name="Goker M."/>
            <person name="Salamov A."/>
            <person name="Wisecaver J."/>
            <person name="Long T.M."/>
            <person name="Aerts A.L."/>
            <person name="Barry K."/>
            <person name="Choi C."/>
            <person name="Clum A."/>
            <person name="Coughlan A.Y."/>
            <person name="Deshpande S."/>
            <person name="Douglass A.P."/>
            <person name="Hanson S.J."/>
            <person name="Klenk H.-P."/>
            <person name="Labutti K."/>
            <person name="Lapidus A."/>
            <person name="Lindquist E."/>
            <person name="Lipzen A."/>
            <person name="Meier-Kolthoff J.P."/>
            <person name="Ohm R.A."/>
            <person name="Otillar R.P."/>
            <person name="Pangilinan J."/>
            <person name="Peng Y."/>
            <person name="Rokas A."/>
            <person name="Rosa C.A."/>
            <person name="Scheuner C."/>
            <person name="Sibirny A.A."/>
            <person name="Slot J.C."/>
            <person name="Stielow J.B."/>
            <person name="Sun H."/>
            <person name="Kurtzman C.P."/>
            <person name="Blackwell M."/>
            <person name="Grigoriev I.V."/>
            <person name="Jeffries T.W."/>
        </authorList>
    </citation>
    <scope>NUCLEOTIDE SEQUENCE [LARGE SCALE GENOMIC DNA]</scope>
    <source>
        <strain evidence="6">NRRL YB-2248</strain>
    </source>
</reference>
<dbReference type="EMBL" id="KV453849">
    <property type="protein sequence ID" value="ODV86622.1"/>
    <property type="molecule type" value="Genomic_DNA"/>
</dbReference>
<dbReference type="OrthoDB" id="289913at2759"/>
<dbReference type="Pfam" id="PF25066">
    <property type="entry name" value="TPR_VPS8_2"/>
    <property type="match status" value="1"/>
</dbReference>
<feature type="region of interest" description="Disordered" evidence="2">
    <location>
        <begin position="44"/>
        <end position="69"/>
    </location>
</feature>
<dbReference type="Pfam" id="PF12816">
    <property type="entry name" value="TPR_Vps8"/>
    <property type="match status" value="1"/>
</dbReference>
<proteinExistence type="inferred from homology"/>
<dbReference type="PANTHER" id="PTHR12616">
    <property type="entry name" value="VACUOLAR PROTEIN SORTING VPS41"/>
    <property type="match status" value="1"/>
</dbReference>
<dbReference type="InterPro" id="IPR045111">
    <property type="entry name" value="Vps41/Vps8"/>
</dbReference>
<accession>A0A1E4T4H3</accession>
<dbReference type="STRING" id="983967.A0A1E4T4H3"/>
<evidence type="ECO:0000259" key="4">
    <source>
        <dbReference type="Pfam" id="PF25066"/>
    </source>
</evidence>
<dbReference type="GO" id="GO:0030897">
    <property type="term" value="C:HOPS complex"/>
    <property type="evidence" value="ECO:0007669"/>
    <property type="project" value="TreeGrafter"/>
</dbReference>
<keyword evidence="6" id="KW-1185">Reference proteome</keyword>
<sequence length="1457" mass="165896">MPTNTLRHPTGTDDHSNYSQNILADDSLTVIDLKLGLPGLPLETPMTSPANNNRMSSTPPSINSSVVSSIQPKRHFDQRLKSRISYSPSSLKTGSLLDKYHTRSSATSMNLGSNTESPEAVKWPTMKKLSSRIYSRDFRLQYGEVRCVCPGDSFIAFGTEKGYIVLFDYQQQLIDELGPKTTAVEKGPISSITISLDSTYVASGYKTGDIYIWDISIKAKPIIHIPPVSSKQDASIVSSFTKGINSEGHLSGTPIIKLNFVGKRHTAIYSVDQNGVMVSHNGGRTLMGYYIKSQIMLGKPPLPNQQIDYSNLILSHSTLPIGSSPQLTDTMGVMSIITPNALIVISTTPDLQTHFKIGRPKIANDSLGVSGCVAWFPATVNRAEKSSNPPILSYCWSNVLTLFEVFSDSIEDSHGNMSTMLRFENKRRWVCSECIVMLQWVNSKIIVVMTKSQRLIFINKETLKMMFTIDLISKHIKSYEIYPKTNLCLITEDYTNVFRTFRGKLFILGKYEFYVGSLSNWADKLFDLLKSGRYVDALEEARLQYEGTCDLTLVGLPSNDELRHQMVYGHITELLEASLNFLFTDSMVLNANFLDREDMLASFLNTAFKVGVSTKASPEIYESLFEKFQSNDLSALFFDSLEPFILREQISTLPPVVLKSMVEEYIKKGKGEILEELICLLDIKQLDLDLTISLCKANNLMDTLVYIWNLLMCDYITPLIDAIKILKKLTFFDSLSIDDDVQQLKESAYYVYPYISYILTGRQYPSDKPVDSKFLESSKRNIYYVLFNGAPISWPKGADKIHIVADDSYVDNEPAFPYLYLLLKYDSSQMFACLNECFEDELLNDDEILSFAKSTNIFELKVNRQYIIDVLLGVFDQNKGDLTAEDHTYLSIFIARNYPKYFQFIRLSESTLNQIIEHLCTYPTHDLKDDCELSLQSLLSVYKPASVESMIPLFEAAGFYNALLSIYNSENKTLQLLKLWIDARDDKKTAEIDTHLSDEHSNPFLEPSFTSNDFDYGTHGSYEVFESFASMVQKCFDKSKGHINERLQIENYIKENFERFIRDYPSEICEVFSINCPSLNSEILHIDDSNQKYEYLKSLFELEAQGKLQFEVPVSLKLEYIRILIKFDRSELKKYVLRMTDLTSDMIEILKKNGELEIVIAIHQKNNHYQQAIDETILMIDQLGASLAESETLNKDIENKMWSYLFSGFKILQTKELEHVLDNGLTENESLLLKLVECTVNLFVKANNELSKHEAGSEEHDKRSKLLSIFKRFIQDSFTSLINIRKNSSDSFLKIFNEFLNRSSVKVTTLGDVRSLVNEIFLAYSHEEKIFGIILQLVNEDIYRDLETLESFKLKGWSLMNLECEVCGKSVWGSGISSDNFDLWQENKLLPLKKLKSNEEGDSHDLNTALVNNLEIIVFQCKHGYHTRCLNNLGVIGSKKSCILCYPNEGNTRMSNT</sequence>
<feature type="domain" description="VPS8-like TPR-like repeats" evidence="4">
    <location>
        <begin position="1218"/>
        <end position="1349"/>
    </location>
</feature>
<dbReference type="Gene3D" id="2.130.10.10">
    <property type="entry name" value="YVTN repeat-like/Quinoprotein amine dehydrogenase"/>
    <property type="match status" value="1"/>
</dbReference>
<dbReference type="Proteomes" id="UP000094801">
    <property type="component" value="Unassembled WGS sequence"/>
</dbReference>
<evidence type="ECO:0000259" key="3">
    <source>
        <dbReference type="Pfam" id="PF12816"/>
    </source>
</evidence>
<feature type="domain" description="Vacuolar protein sorting-associated protein 8 central" evidence="3">
    <location>
        <begin position="636"/>
        <end position="838"/>
    </location>
</feature>